<sequence>MDDSEDNIERTNTRDTDKTPAVKVKMDNNDISPLGISRYGRTRKPKISQDFCSIDDAINDNTDEDFVKPPKSPTKPVGKARNVSTNITNGVQFAVKDTVTKTKPRTPHKPEIVHVTGDSDIDNVSIKRNANIQKSQKSLKESAKETRLPVNKSFSVTKEKVSKIKGEKISEELKPILSEDIFQTPSIDVAEVFKIISNKPNDLEIDKSVKNNSKGAIKTYTNKRKSFQRQSSLIESFGLPDEPIVPVNSNKFMKPLRISEIDVDATKPETVNLIDRELIDSLWKISSTEEDYVCHDDADITSIPIFNIRSRFTPEKDIYCKNMKMNINKTNKISSIGDRNQNKFKILRSNMEENVILNSTPKLKSSKKENVEDEEKHVIIKRIINKNTHVDNSNDKKENSLTHNKITESPVIIKKEKVNYDEKSPVNSYIKPEFKLLSPVAPKKGICALVYERGKNISPEIEPKPPIAEICDIEEHIKVSLIDKTTKHEIMGKDDGKTFIGGIDINKLKNQINSRMEMNRLEENESNIVKGSREVKEEIKDEDLSPSVVEEDRDLPLREVDDIDSEASSDKKDDKQIAVGDVMWAKIGRYPYWPCLITTEPHSKEYRKITVRNAVLYHVRFFGDNGRRSWISVRYLLPYDTNLDEVQEENKNEHITPIKGSRSYRQWLIGVREADSLKEKTKKDRFDFFNQMFLNKKQRQIFLKESHEKLSNKIVKKRGRPMKRHLQKELTTISTVDLKKEILENLADMLDTGNIRRTRSSFHRRNSAKSYSTVESKDDDDEILDNYSGKQSTPSRFSDDESSLKSFYPLTLESQIALYKRNNLFKGVARERVCQVCEKPDGIIKCKGRCNGYYHVSCAGKKESFDIELCDSINDKSMGMSELQLNDSLDANQAQEEIMTVETKLEINEEETIVTEESVKKEDKRPVSRGRGRRRKIVDLNLKDNDIPLENFIPKKPDSTIHQVTEEPEELKDSQSRQRKSTNYICNLSPSSRRITRSQSQEREIVLPQNDVSKRRKVKSQRNSVSKDLQEIDISSLLKTNVKDKKIPGDNIEIIAVSEGVKENGNKLHTENGDLVQILKPEKIEMKNVSGYLSSDSKGDEIYKKPELIKNSNVKIVHIKFRKKTDTSPKLTLKQDPEFEKLPLLDQIDETMKDVMQKFEKRPLYADSTTDYTSSEDSAIDLLSPKNRKLLVDALSQESPSKPASDDDGSMNLMEDKKRIPFKGIKLNKNEEAQNEIDFKCYNCLEDIDHACFVCHKEVSKKGSSIRQKCSLFSCGKFYHPECLKMWPQTQWSVISTTKHKMEDKKRIPFKGIKLNKNEETQNEIDFKCYNCLEDIDHACFVCHKEVSKKGSSIRQKCSLFSCGKFYHPECLKMWPQTQWSVISTTKHKLSNTNLDTFVCPNHVCHTCASDDPRAAIPRCTSDKIVKCLRCPATYHNSAYCVPAGTMILTAMQIICPRHLIPQRVLKKSLPIINTTWCFICSEGGNLICCEMCPTSVHSECLKINLKEDDNFICEDCETGRFPLYDEIVWVKFSTYRWWPAIIIFPNEVPQNIKAIKHKPGEFVVRFFGTNNYYWIGRGAIIIFPNEVPQNIKAIKHKPGEFVVRFFGTNNYYWIGRGRVFLFEEGDSGDISGSAHKKSYHDFKRSIEEATEAHRLKKEFKQAIIEETAFKSKHKPPPYIKIKVNRPVGNVRQFDGNVSNTTPCECDPKSKNPCGADSDCLNRLLLTECNTEVCPAGEKCQNQNFEKRTYPPLVPYRTESRGWGLKSLEPLKKGQFVIEYVGEMIDEQEYQRRIKKMHEQKEENYYFLTIDKDRMLDAGPKGNVARFMNHSCQPNCETQKWTVNGDTRVGLFAVQDIPANAELTFNYNLECVGKEKKICKCGASNCSGFIGVKAKQEGSRKRSKLKLKNKRKKNSIAPEPVNNKPCFICGEMGEVMPCNNKICTKSYHLQCVNLETWPDSKWACPWHNCKICTKRTIRCCVKCINSYCPVHSDGNIRYDKLLGFVCSEHDPNKTNTQEVELENISQRIDLSPPKITEESDVTSTTSDEQDPKEPEPPAERQSTPIELTEDVEVVTTTPQIPPDESKDLEATPPTQQEIAEVKVKDRVEIPFKKKRGRPRKDAKLQTLNVKRAKLDETVTEIKKDGERLSPTKEVALTNIRPTRNLRTPKFVNYGGVSDKINLVQKKLENELPIRKRSTARSQATS</sequence>
<dbReference type="FunFam" id="2.170.270.10:FF:000002">
    <property type="entry name" value="Histone-lysine N-methyltransferase"/>
    <property type="match status" value="1"/>
</dbReference>
<feature type="domain" description="PWWP" evidence="20">
    <location>
        <begin position="579"/>
        <end position="642"/>
    </location>
</feature>
<dbReference type="SMART" id="SM00293">
    <property type="entry name" value="PWWP"/>
    <property type="match status" value="2"/>
</dbReference>
<keyword evidence="15" id="KW-0539">Nucleus</keyword>
<keyword evidence="13" id="KW-0805">Transcription regulation</keyword>
<evidence type="ECO:0000256" key="7">
    <source>
        <dbReference type="ARBA" id="ARBA00022691"/>
    </source>
</evidence>
<feature type="compositionally biased region" description="Polar residues" evidence="17">
    <location>
        <begin position="2016"/>
        <end position="2028"/>
    </location>
</feature>
<feature type="region of interest" description="Disordered" evidence="17">
    <location>
        <begin position="766"/>
        <end position="802"/>
    </location>
</feature>
<feature type="domain" description="Post-SET" evidence="21">
    <location>
        <begin position="1875"/>
        <end position="1891"/>
    </location>
</feature>
<dbReference type="CDD" id="cd15567">
    <property type="entry name" value="PHD4_NSD"/>
    <property type="match status" value="1"/>
</dbReference>
<comment type="caution">
    <text evidence="23">The sequence shown here is derived from an EMBL/GenBank/DDBJ whole genome shotgun (WGS) entry which is preliminary data.</text>
</comment>
<dbReference type="CDD" id="cd05838">
    <property type="entry name" value="PWWP_NSD_rpt2"/>
    <property type="match status" value="1"/>
</dbReference>
<dbReference type="Pfam" id="PF17982">
    <property type="entry name" value="C5HCH"/>
    <property type="match status" value="1"/>
</dbReference>
<dbReference type="GO" id="GO:0016279">
    <property type="term" value="F:protein-lysine N-methyltransferase activity"/>
    <property type="evidence" value="ECO:0007669"/>
    <property type="project" value="UniProtKB-ARBA"/>
</dbReference>
<evidence type="ECO:0000256" key="12">
    <source>
        <dbReference type="ARBA" id="ARBA00022853"/>
    </source>
</evidence>
<dbReference type="PROSITE" id="PS01359">
    <property type="entry name" value="ZF_PHD_1"/>
    <property type="match status" value="1"/>
</dbReference>
<dbReference type="PROSITE" id="PS50280">
    <property type="entry name" value="SET"/>
    <property type="match status" value="1"/>
</dbReference>
<gene>
    <name evidence="23" type="ORF">AMK59_1653</name>
</gene>
<dbReference type="CDD" id="cd15565">
    <property type="entry name" value="PHD2_NSD"/>
    <property type="match status" value="2"/>
</dbReference>
<dbReference type="Gene3D" id="2.30.30.140">
    <property type="match status" value="3"/>
</dbReference>
<evidence type="ECO:0000256" key="9">
    <source>
        <dbReference type="ARBA" id="ARBA00022737"/>
    </source>
</evidence>
<evidence type="ECO:0000259" key="21">
    <source>
        <dbReference type="PROSITE" id="PS50868"/>
    </source>
</evidence>
<dbReference type="InterPro" id="IPR055198">
    <property type="entry name" value="NSD_PHD"/>
</dbReference>
<dbReference type="SMART" id="SM00184">
    <property type="entry name" value="RING"/>
    <property type="match status" value="3"/>
</dbReference>
<evidence type="ECO:0000256" key="11">
    <source>
        <dbReference type="ARBA" id="ARBA00022833"/>
    </source>
</evidence>
<dbReference type="Pfam" id="PF00856">
    <property type="entry name" value="SET"/>
    <property type="match status" value="1"/>
</dbReference>
<feature type="region of interest" description="Disordered" evidence="17">
    <location>
        <begin position="60"/>
        <end position="82"/>
    </location>
</feature>
<dbReference type="SMART" id="SM00508">
    <property type="entry name" value="PostSET"/>
    <property type="match status" value="1"/>
</dbReference>
<keyword evidence="4" id="KW-0597">Phosphoprotein</keyword>
<dbReference type="SMART" id="SM00317">
    <property type="entry name" value="SET"/>
    <property type="match status" value="1"/>
</dbReference>
<keyword evidence="10 16" id="KW-0863">Zinc-finger</keyword>
<dbReference type="Gene3D" id="2.170.270.10">
    <property type="entry name" value="SET domain"/>
    <property type="match status" value="1"/>
</dbReference>
<dbReference type="CDD" id="cd15566">
    <property type="entry name" value="PHD3_NSD"/>
    <property type="match status" value="1"/>
</dbReference>
<keyword evidence="11" id="KW-0862">Zinc</keyword>
<evidence type="ECO:0000313" key="23">
    <source>
        <dbReference type="EMBL" id="KRT86397.1"/>
    </source>
</evidence>
<dbReference type="Pfam" id="PF22908">
    <property type="entry name" value="PHD_NSD"/>
    <property type="match status" value="2"/>
</dbReference>
<evidence type="ECO:0000256" key="14">
    <source>
        <dbReference type="ARBA" id="ARBA00023163"/>
    </source>
</evidence>
<protein>
    <submittedName>
        <fullName evidence="23">PHD finger motif containing protein</fullName>
    </submittedName>
</protein>
<feature type="compositionally biased region" description="Basic and acidic residues" evidence="17">
    <location>
        <begin position="7"/>
        <end position="28"/>
    </location>
</feature>
<dbReference type="SMART" id="SM00384">
    <property type="entry name" value="AT_hook"/>
    <property type="match status" value="3"/>
</dbReference>
<evidence type="ECO:0000256" key="3">
    <source>
        <dbReference type="ARBA" id="ARBA00022454"/>
    </source>
</evidence>
<feature type="compositionally biased region" description="Polar residues" evidence="17">
    <location>
        <begin position="981"/>
        <end position="999"/>
    </location>
</feature>
<dbReference type="Proteomes" id="UP000051574">
    <property type="component" value="Unassembled WGS sequence"/>
</dbReference>
<dbReference type="InterPro" id="IPR019786">
    <property type="entry name" value="Zinc_finger_PHD-type_CS"/>
</dbReference>
<comment type="subcellular location">
    <subcellularLocation>
        <location evidence="2">Chromosome</location>
    </subcellularLocation>
    <subcellularLocation>
        <location evidence="1">Nucleus</location>
    </subcellularLocation>
</comment>
<feature type="region of interest" description="Disordered" evidence="17">
    <location>
        <begin position="1"/>
        <end position="42"/>
    </location>
</feature>
<dbReference type="InterPro" id="IPR017956">
    <property type="entry name" value="AT_hook_DNA-bd_motif"/>
</dbReference>
<dbReference type="PROSITE" id="PS50812">
    <property type="entry name" value="PWWP"/>
    <property type="match status" value="2"/>
</dbReference>
<dbReference type="SUPFAM" id="SSF63748">
    <property type="entry name" value="Tudor/PWWP/MBT"/>
    <property type="match status" value="3"/>
</dbReference>
<dbReference type="InterPro" id="IPR011011">
    <property type="entry name" value="Znf_FYVE_PHD"/>
</dbReference>
<dbReference type="CDD" id="cd15568">
    <property type="entry name" value="PHD5_NSD"/>
    <property type="match status" value="1"/>
</dbReference>
<dbReference type="OrthoDB" id="422362at2759"/>
<accession>A0A0T6BGU8</accession>
<dbReference type="InterPro" id="IPR019787">
    <property type="entry name" value="Znf_PHD-finger"/>
</dbReference>
<feature type="compositionally biased region" description="Basic and acidic residues" evidence="17">
    <location>
        <begin position="532"/>
        <end position="543"/>
    </location>
</feature>
<dbReference type="GO" id="GO:0140938">
    <property type="term" value="F:histone H3 methyltransferase activity"/>
    <property type="evidence" value="ECO:0007669"/>
    <property type="project" value="UniProtKB-ARBA"/>
</dbReference>
<dbReference type="CDD" id="cd19173">
    <property type="entry name" value="SET_NSD"/>
    <property type="match status" value="1"/>
</dbReference>
<feature type="domain" description="PHD-type" evidence="18">
    <location>
        <begin position="1475"/>
        <end position="1520"/>
    </location>
</feature>
<dbReference type="Pfam" id="PF23004">
    <property type="entry name" value="PHDvar_NSD"/>
    <property type="match status" value="1"/>
</dbReference>
<evidence type="ECO:0000259" key="19">
    <source>
        <dbReference type="PROSITE" id="PS50280"/>
    </source>
</evidence>
<keyword evidence="14" id="KW-0804">Transcription</keyword>
<dbReference type="InterPro" id="IPR055197">
    <property type="entry name" value="PHDvar_NSD"/>
</dbReference>
<evidence type="ECO:0000256" key="16">
    <source>
        <dbReference type="PROSITE-ProRule" id="PRU00146"/>
    </source>
</evidence>
<feature type="domain" description="AWS" evidence="22">
    <location>
        <begin position="1699"/>
        <end position="1749"/>
    </location>
</feature>
<dbReference type="GO" id="GO:0032259">
    <property type="term" value="P:methylation"/>
    <property type="evidence" value="ECO:0007669"/>
    <property type="project" value="UniProtKB-KW"/>
</dbReference>
<evidence type="ECO:0000256" key="4">
    <source>
        <dbReference type="ARBA" id="ARBA00022553"/>
    </source>
</evidence>
<evidence type="ECO:0000256" key="6">
    <source>
        <dbReference type="ARBA" id="ARBA00022679"/>
    </source>
</evidence>
<dbReference type="SMART" id="SM00249">
    <property type="entry name" value="PHD"/>
    <property type="match status" value="6"/>
</dbReference>
<feature type="compositionally biased region" description="Basic and acidic residues" evidence="17">
    <location>
        <begin position="2049"/>
        <end position="2058"/>
    </location>
</feature>
<dbReference type="InterPro" id="IPR013083">
    <property type="entry name" value="Znf_RING/FYVE/PHD"/>
</dbReference>
<evidence type="ECO:0000256" key="8">
    <source>
        <dbReference type="ARBA" id="ARBA00022723"/>
    </source>
</evidence>
<dbReference type="SUPFAM" id="SSF82199">
    <property type="entry name" value="SET domain"/>
    <property type="match status" value="1"/>
</dbReference>
<evidence type="ECO:0000256" key="2">
    <source>
        <dbReference type="ARBA" id="ARBA00004286"/>
    </source>
</evidence>
<dbReference type="GO" id="GO:0005694">
    <property type="term" value="C:chromosome"/>
    <property type="evidence" value="ECO:0007669"/>
    <property type="project" value="UniProtKB-SubCell"/>
</dbReference>
<dbReference type="GO" id="GO:0005634">
    <property type="term" value="C:nucleus"/>
    <property type="evidence" value="ECO:0007669"/>
    <property type="project" value="UniProtKB-SubCell"/>
</dbReference>
<dbReference type="InterPro" id="IPR001841">
    <property type="entry name" value="Znf_RING"/>
</dbReference>
<keyword evidence="12" id="KW-0156">Chromatin regulator</keyword>
<feature type="region of interest" description="Disordered" evidence="17">
    <location>
        <begin position="949"/>
        <end position="1002"/>
    </location>
</feature>
<dbReference type="InterPro" id="IPR046341">
    <property type="entry name" value="SET_dom_sf"/>
</dbReference>
<dbReference type="EMBL" id="LJIG01000543">
    <property type="protein sequence ID" value="KRT86397.1"/>
    <property type="molecule type" value="Genomic_DNA"/>
</dbReference>
<dbReference type="Pfam" id="PF00855">
    <property type="entry name" value="PWWP"/>
    <property type="match status" value="2"/>
</dbReference>
<evidence type="ECO:0000256" key="15">
    <source>
        <dbReference type="ARBA" id="ARBA00023242"/>
    </source>
</evidence>
<dbReference type="PROSITE" id="PS50868">
    <property type="entry name" value="POST_SET"/>
    <property type="match status" value="1"/>
</dbReference>
<feature type="region of interest" description="Disordered" evidence="17">
    <location>
        <begin position="532"/>
        <end position="574"/>
    </location>
</feature>
<evidence type="ECO:0000256" key="10">
    <source>
        <dbReference type="ARBA" id="ARBA00022771"/>
    </source>
</evidence>
<dbReference type="InterPro" id="IPR006560">
    <property type="entry name" value="AWS_dom"/>
</dbReference>
<keyword evidence="6" id="KW-0808">Transferase</keyword>
<feature type="domain" description="PWWP" evidence="20">
    <location>
        <begin position="1525"/>
        <end position="1587"/>
    </location>
</feature>
<keyword evidence="24" id="KW-1185">Reference proteome</keyword>
<dbReference type="GO" id="GO:0003677">
    <property type="term" value="F:DNA binding"/>
    <property type="evidence" value="ECO:0007669"/>
    <property type="project" value="InterPro"/>
</dbReference>
<feature type="domain" description="SET" evidence="19">
    <location>
        <begin position="1751"/>
        <end position="1868"/>
    </location>
</feature>
<dbReference type="PANTHER" id="PTHR22884">
    <property type="entry name" value="SET DOMAIN PROTEINS"/>
    <property type="match status" value="1"/>
</dbReference>
<keyword evidence="3" id="KW-0158">Chromosome</keyword>
<dbReference type="Gene3D" id="3.30.40.10">
    <property type="entry name" value="Zinc/RING finger domain, C3HC4 (zinc finger)"/>
    <property type="match status" value="4"/>
</dbReference>
<dbReference type="CDD" id="cd20144">
    <property type="entry name" value="PWWP_NSD_rpt1"/>
    <property type="match status" value="1"/>
</dbReference>
<reference evidence="23 24" key="1">
    <citation type="submission" date="2015-09" db="EMBL/GenBank/DDBJ databases">
        <title>Draft genome of the scarab beetle Oryctes borbonicus.</title>
        <authorList>
            <person name="Meyer J.M."/>
            <person name="Markov G.V."/>
            <person name="Baskaran P."/>
            <person name="Herrmann M."/>
            <person name="Sommer R.J."/>
            <person name="Roedelsperger C."/>
        </authorList>
    </citation>
    <scope>NUCLEOTIDE SEQUENCE [LARGE SCALE GENOMIC DNA]</scope>
    <source>
        <strain evidence="23">OB123</strain>
        <tissue evidence="23">Whole animal</tissue>
    </source>
</reference>
<evidence type="ECO:0000256" key="1">
    <source>
        <dbReference type="ARBA" id="ARBA00004123"/>
    </source>
</evidence>
<evidence type="ECO:0000259" key="20">
    <source>
        <dbReference type="PROSITE" id="PS50812"/>
    </source>
</evidence>
<keyword evidence="5" id="KW-0489">Methyltransferase</keyword>
<dbReference type="PROSITE" id="PS51215">
    <property type="entry name" value="AWS"/>
    <property type="match status" value="1"/>
</dbReference>
<name>A0A0T6BGU8_9SCAR</name>
<dbReference type="InterPro" id="IPR001965">
    <property type="entry name" value="Znf_PHD"/>
</dbReference>
<evidence type="ECO:0000256" key="17">
    <source>
        <dbReference type="SAM" id="MobiDB-lite"/>
    </source>
</evidence>
<dbReference type="InterPro" id="IPR041306">
    <property type="entry name" value="C5HCH"/>
</dbReference>
<dbReference type="GO" id="GO:0008270">
    <property type="term" value="F:zinc ion binding"/>
    <property type="evidence" value="ECO:0007669"/>
    <property type="project" value="UniProtKB-KW"/>
</dbReference>
<dbReference type="InterPro" id="IPR050777">
    <property type="entry name" value="SET2_Histone-Lys_MeTrsfase"/>
</dbReference>
<keyword evidence="8" id="KW-0479">Metal-binding</keyword>
<dbReference type="InterPro" id="IPR001214">
    <property type="entry name" value="SET_dom"/>
</dbReference>
<evidence type="ECO:0000259" key="22">
    <source>
        <dbReference type="PROSITE" id="PS51215"/>
    </source>
</evidence>
<keyword evidence="7" id="KW-0949">S-adenosyl-L-methionine</keyword>
<keyword evidence="9" id="KW-0677">Repeat</keyword>
<dbReference type="InterPro" id="IPR000313">
    <property type="entry name" value="PWWP_dom"/>
</dbReference>
<dbReference type="SUPFAM" id="SSF57903">
    <property type="entry name" value="FYVE/PHD zinc finger"/>
    <property type="match status" value="2"/>
</dbReference>
<dbReference type="SMART" id="SM00570">
    <property type="entry name" value="AWS"/>
    <property type="match status" value="1"/>
</dbReference>
<evidence type="ECO:0000259" key="18">
    <source>
        <dbReference type="PROSITE" id="PS50016"/>
    </source>
</evidence>
<dbReference type="PROSITE" id="PS50016">
    <property type="entry name" value="ZF_PHD_2"/>
    <property type="match status" value="1"/>
</dbReference>
<evidence type="ECO:0000256" key="13">
    <source>
        <dbReference type="ARBA" id="ARBA00023015"/>
    </source>
</evidence>
<organism evidence="23 24">
    <name type="scientific">Oryctes borbonicus</name>
    <dbReference type="NCBI Taxonomy" id="1629725"/>
    <lineage>
        <taxon>Eukaryota</taxon>
        <taxon>Metazoa</taxon>
        <taxon>Ecdysozoa</taxon>
        <taxon>Arthropoda</taxon>
        <taxon>Hexapoda</taxon>
        <taxon>Insecta</taxon>
        <taxon>Pterygota</taxon>
        <taxon>Neoptera</taxon>
        <taxon>Endopterygota</taxon>
        <taxon>Coleoptera</taxon>
        <taxon>Polyphaga</taxon>
        <taxon>Scarabaeiformia</taxon>
        <taxon>Scarabaeidae</taxon>
        <taxon>Dynastinae</taxon>
        <taxon>Oryctes</taxon>
    </lineage>
</organism>
<feature type="region of interest" description="Disordered" evidence="17">
    <location>
        <begin position="2016"/>
        <end position="2072"/>
    </location>
</feature>
<proteinExistence type="predicted"/>
<dbReference type="InterPro" id="IPR003616">
    <property type="entry name" value="Post-SET_dom"/>
</dbReference>
<evidence type="ECO:0000313" key="24">
    <source>
        <dbReference type="Proteomes" id="UP000051574"/>
    </source>
</evidence>
<evidence type="ECO:0000256" key="5">
    <source>
        <dbReference type="ARBA" id="ARBA00022603"/>
    </source>
</evidence>
<dbReference type="Pfam" id="PF17907">
    <property type="entry name" value="AWS"/>
    <property type="match status" value="1"/>
</dbReference>